<evidence type="ECO:0000313" key="2">
    <source>
        <dbReference type="EMBL" id="RTQ45899.1"/>
    </source>
</evidence>
<feature type="transmembrane region" description="Helical" evidence="1">
    <location>
        <begin position="198"/>
        <end position="219"/>
    </location>
</feature>
<keyword evidence="1" id="KW-1133">Transmembrane helix</keyword>
<dbReference type="EMBL" id="RXOF01000018">
    <property type="protein sequence ID" value="RTQ45899.1"/>
    <property type="molecule type" value="Genomic_DNA"/>
</dbReference>
<dbReference type="AlphaFoldDB" id="A0A3S0H1M5"/>
<dbReference type="Pfam" id="PF12730">
    <property type="entry name" value="ABC2_membrane_4"/>
    <property type="match status" value="1"/>
</dbReference>
<evidence type="ECO:0000256" key="1">
    <source>
        <dbReference type="SAM" id="Phobius"/>
    </source>
</evidence>
<dbReference type="Proteomes" id="UP000282184">
    <property type="component" value="Unassembled WGS sequence"/>
</dbReference>
<feature type="transmembrane region" description="Helical" evidence="1">
    <location>
        <begin position="254"/>
        <end position="271"/>
    </location>
</feature>
<feature type="transmembrane region" description="Helical" evidence="1">
    <location>
        <begin position="37"/>
        <end position="58"/>
    </location>
</feature>
<gene>
    <name evidence="2" type="ORF">EJV47_24020</name>
</gene>
<keyword evidence="3" id="KW-1185">Reference proteome</keyword>
<keyword evidence="1" id="KW-0472">Membrane</keyword>
<dbReference type="RefSeq" id="WP_126695755.1">
    <property type="nucleotide sequence ID" value="NZ_RXOF01000018.1"/>
</dbReference>
<accession>A0A3S0H1M5</accession>
<organism evidence="2 3">
    <name type="scientific">Hymenobacter gummosus</name>
    <dbReference type="NCBI Taxonomy" id="1776032"/>
    <lineage>
        <taxon>Bacteria</taxon>
        <taxon>Pseudomonadati</taxon>
        <taxon>Bacteroidota</taxon>
        <taxon>Cytophagia</taxon>
        <taxon>Cytophagales</taxon>
        <taxon>Hymenobacteraceae</taxon>
        <taxon>Hymenobacter</taxon>
    </lineage>
</organism>
<name>A0A3S0H1M5_9BACT</name>
<feature type="transmembrane region" description="Helical" evidence="1">
    <location>
        <begin position="78"/>
        <end position="101"/>
    </location>
</feature>
<comment type="caution">
    <text evidence="2">The sequence shown here is derived from an EMBL/GenBank/DDBJ whole genome shotgun (WGS) entry which is preliminary data.</text>
</comment>
<evidence type="ECO:0000313" key="3">
    <source>
        <dbReference type="Proteomes" id="UP000282184"/>
    </source>
</evidence>
<feature type="transmembrane region" description="Helical" evidence="1">
    <location>
        <begin position="122"/>
        <end position="150"/>
    </location>
</feature>
<evidence type="ECO:0008006" key="4">
    <source>
        <dbReference type="Google" id="ProtNLM"/>
    </source>
</evidence>
<dbReference type="OrthoDB" id="5946463at2"/>
<sequence length="276" mass="30068">MSLTSTSVLVSSPSPAWWQLLGGTLAAERIKLRRTAALRLVVGFAAAPVLIIFAVFYFRGATLLTPGQSPWVPYLHNAWRTEVTLLLPLFAVLLTSLVVQVEHRAGTWKHLLAQPVPRRTLFVGKLLTVLGLSLLAQTLHAALLLLTGWLLTVLRPELGFQHYATPLAPLAAAVLRIYAGTVGIVAVQYVVSLAWRSFVVPIALGLVGTVLALTVLRIAHADLLPYGAPLLTWHSFEADGPALRVPTALARHEWLSLIWLLLVLLAGPAWVRRRLG</sequence>
<dbReference type="CDD" id="cd21809">
    <property type="entry name" value="ABC-2_lan_permease-like"/>
    <property type="match status" value="1"/>
</dbReference>
<reference evidence="2 3" key="1">
    <citation type="submission" date="2018-12" db="EMBL/GenBank/DDBJ databases">
        <title>Hymenobacter gummosus sp. nov., isolated from a spring.</title>
        <authorList>
            <person name="Nie L."/>
        </authorList>
    </citation>
    <scope>NUCLEOTIDE SEQUENCE [LARGE SCALE GENOMIC DNA]</scope>
    <source>
        <strain evidence="2 3">KCTC 52166</strain>
    </source>
</reference>
<proteinExistence type="predicted"/>
<keyword evidence="1" id="KW-0812">Transmembrane</keyword>
<protein>
    <recommendedName>
        <fullName evidence="4">ABC transporter permease</fullName>
    </recommendedName>
</protein>
<feature type="transmembrane region" description="Helical" evidence="1">
    <location>
        <begin position="170"/>
        <end position="191"/>
    </location>
</feature>